<feature type="domain" description="Nudix hydrolase" evidence="2">
    <location>
        <begin position="1"/>
        <end position="150"/>
    </location>
</feature>
<protein>
    <submittedName>
        <fullName evidence="3">NUDIX domain-containing protein</fullName>
    </submittedName>
</protein>
<dbReference type="Pfam" id="PF00293">
    <property type="entry name" value="NUDIX"/>
    <property type="match status" value="1"/>
</dbReference>
<dbReference type="PANTHER" id="PTHR21340:SF7">
    <property type="entry name" value="NUDIX HYDROLASE DOMAIN-CONTAINING PROTEIN"/>
    <property type="match status" value="1"/>
</dbReference>
<dbReference type="InterPro" id="IPR051325">
    <property type="entry name" value="Nudix_hydrolase_domain"/>
</dbReference>
<proteinExistence type="predicted"/>
<evidence type="ECO:0000313" key="4">
    <source>
        <dbReference type="Proteomes" id="UP000652763"/>
    </source>
</evidence>
<dbReference type="SUPFAM" id="SSF55811">
    <property type="entry name" value="Nudix"/>
    <property type="match status" value="1"/>
</dbReference>
<dbReference type="PROSITE" id="PS51462">
    <property type="entry name" value="NUDIX"/>
    <property type="match status" value="1"/>
</dbReference>
<keyword evidence="4" id="KW-1185">Reference proteome</keyword>
<comment type="caution">
    <text evidence="3">The sequence shown here is derived from an EMBL/GenBank/DDBJ whole genome shotgun (WGS) entry which is preliminary data.</text>
</comment>
<sequence length="154" mass="17205">MITSAGILLYRFAPDGERQVWIAHMGGPFWAGKDAHAWSIPKGEYTPGEDPYAAALREFEEEMGSPAPTADYVLLGEFRQSSRKTVTVFCAEADFQPERIVSNTFALEWPPRSGRFQEVPEIDDAGWFSTAAARTKLVKGQVQMLDALRERLHG</sequence>
<dbReference type="PROSITE" id="PS00893">
    <property type="entry name" value="NUDIX_BOX"/>
    <property type="match status" value="1"/>
</dbReference>
<evidence type="ECO:0000313" key="3">
    <source>
        <dbReference type="EMBL" id="MBD8043852.1"/>
    </source>
</evidence>
<dbReference type="EMBL" id="JACSQC010000003">
    <property type="protein sequence ID" value="MBD8043852.1"/>
    <property type="molecule type" value="Genomic_DNA"/>
</dbReference>
<dbReference type="InterPro" id="IPR015797">
    <property type="entry name" value="NUDIX_hydrolase-like_dom_sf"/>
</dbReference>
<dbReference type="PANTHER" id="PTHR21340">
    <property type="entry name" value="DIADENOSINE 5,5-P1,P4-TETRAPHOSPHATE PYROPHOSPHOHYDROLASE MUTT"/>
    <property type="match status" value="1"/>
</dbReference>
<gene>
    <name evidence="3" type="ORF">H9638_08490</name>
</gene>
<accession>A0ABR8YI23</accession>
<dbReference type="InterPro" id="IPR000086">
    <property type="entry name" value="NUDIX_hydrolase_dom"/>
</dbReference>
<keyword evidence="1" id="KW-0378">Hydrolase</keyword>
<reference evidence="3 4" key="1">
    <citation type="submission" date="2020-08" db="EMBL/GenBank/DDBJ databases">
        <title>A Genomic Blueprint of the Chicken Gut Microbiome.</title>
        <authorList>
            <person name="Gilroy R."/>
            <person name="Ravi A."/>
            <person name="Getino M."/>
            <person name="Pursley I."/>
            <person name="Horton D.L."/>
            <person name="Alikhan N.-F."/>
            <person name="Baker D."/>
            <person name="Gharbi K."/>
            <person name="Hall N."/>
            <person name="Watson M."/>
            <person name="Adriaenssens E.M."/>
            <person name="Foster-Nyarko E."/>
            <person name="Jarju S."/>
            <person name="Secka A."/>
            <person name="Antonio M."/>
            <person name="Oren A."/>
            <person name="Chaudhuri R."/>
            <person name="La Ragione R.M."/>
            <person name="Hildebrand F."/>
            <person name="Pallen M.J."/>
        </authorList>
    </citation>
    <scope>NUCLEOTIDE SEQUENCE [LARGE SCALE GENOMIC DNA]</scope>
    <source>
        <strain evidence="3 4">Sa2BUA2</strain>
    </source>
</reference>
<dbReference type="RefSeq" id="WP_191746755.1">
    <property type="nucleotide sequence ID" value="NZ_JACSQC010000003.1"/>
</dbReference>
<dbReference type="CDD" id="cd04662">
    <property type="entry name" value="NUDIX_Hydrolase"/>
    <property type="match status" value="1"/>
</dbReference>
<evidence type="ECO:0000259" key="2">
    <source>
        <dbReference type="PROSITE" id="PS51462"/>
    </source>
</evidence>
<dbReference type="Gene3D" id="3.90.79.10">
    <property type="entry name" value="Nucleoside Triphosphate Pyrophosphohydrolase"/>
    <property type="match status" value="1"/>
</dbReference>
<name>A0ABR8YI23_9MICC</name>
<organism evidence="3 4">
    <name type="scientific">Arthrobacter pullicola</name>
    <dbReference type="NCBI Taxonomy" id="2762224"/>
    <lineage>
        <taxon>Bacteria</taxon>
        <taxon>Bacillati</taxon>
        <taxon>Actinomycetota</taxon>
        <taxon>Actinomycetes</taxon>
        <taxon>Micrococcales</taxon>
        <taxon>Micrococcaceae</taxon>
        <taxon>Arthrobacter</taxon>
    </lineage>
</organism>
<dbReference type="Proteomes" id="UP000652763">
    <property type="component" value="Unassembled WGS sequence"/>
</dbReference>
<evidence type="ECO:0000256" key="1">
    <source>
        <dbReference type="ARBA" id="ARBA00022801"/>
    </source>
</evidence>
<dbReference type="InterPro" id="IPR020084">
    <property type="entry name" value="NUDIX_hydrolase_CS"/>
</dbReference>